<feature type="binding site" evidence="9">
    <location>
        <position position="41"/>
    </location>
    <ligand>
        <name>substrate</name>
    </ligand>
</feature>
<dbReference type="NCBIfam" id="TIGR01510">
    <property type="entry name" value="coaD_prev_kdtB"/>
    <property type="match status" value="1"/>
</dbReference>
<dbReference type="EC" id="2.7.7.3" evidence="9"/>
<evidence type="ECO:0000256" key="7">
    <source>
        <dbReference type="ARBA" id="ARBA00022993"/>
    </source>
</evidence>
<evidence type="ECO:0000313" key="11">
    <source>
        <dbReference type="EMBL" id="QCT71014.1"/>
    </source>
</evidence>
<sequence>MRSAVYPGSFDPVTFGHLDIIERASKHFDKVIVCVMVNYKKNYLFSSEERCAMIRESVAHLENVEVDASSSLLVDYAKSKGAQVILKGLRTVQDFEFELQMALTNKKLDSDVETFFMVTNNQYSYLSSSVVRELMEFDGDVSDFIPPHVEKAIRIKYGKDARE</sequence>
<feature type="site" description="Transition state stabilizer" evidence="9">
    <location>
        <position position="17"/>
    </location>
</feature>
<keyword evidence="5 9" id="KW-0067">ATP-binding</keyword>
<comment type="cofactor">
    <cofactor evidence="9">
        <name>Mg(2+)</name>
        <dbReference type="ChEBI" id="CHEBI:18420"/>
    </cofactor>
</comment>
<feature type="binding site" evidence="9">
    <location>
        <begin position="123"/>
        <end position="129"/>
    </location>
    <ligand>
        <name>ATP</name>
        <dbReference type="ChEBI" id="CHEBI:30616"/>
    </ligand>
</feature>
<dbReference type="SUPFAM" id="SSF52374">
    <property type="entry name" value="Nucleotidylyl transferase"/>
    <property type="match status" value="1"/>
</dbReference>
<feature type="binding site" evidence="9">
    <location>
        <position position="87"/>
    </location>
    <ligand>
        <name>substrate</name>
    </ligand>
</feature>
<comment type="subunit">
    <text evidence="9">Homohexamer.</text>
</comment>
<dbReference type="EMBL" id="CP029487">
    <property type="protein sequence ID" value="QCT71014.1"/>
    <property type="molecule type" value="Genomic_DNA"/>
</dbReference>
<feature type="binding site" evidence="9">
    <location>
        <position position="17"/>
    </location>
    <ligand>
        <name>ATP</name>
        <dbReference type="ChEBI" id="CHEBI:30616"/>
    </ligand>
</feature>
<dbReference type="InterPro" id="IPR004821">
    <property type="entry name" value="Cyt_trans-like"/>
</dbReference>
<keyword evidence="7 9" id="KW-0173">Coenzyme A biosynthesis</keyword>
<dbReference type="Gene3D" id="3.40.50.620">
    <property type="entry name" value="HUPs"/>
    <property type="match status" value="1"/>
</dbReference>
<dbReference type="RefSeq" id="WP_096919978.1">
    <property type="nucleotide sequence ID" value="NZ_CP029487.1"/>
</dbReference>
<dbReference type="CDD" id="cd02163">
    <property type="entry name" value="PPAT"/>
    <property type="match status" value="1"/>
</dbReference>
<dbReference type="UniPathway" id="UPA00241">
    <property type="reaction ID" value="UER00355"/>
</dbReference>
<dbReference type="InterPro" id="IPR014729">
    <property type="entry name" value="Rossmann-like_a/b/a_fold"/>
</dbReference>
<feature type="binding site" evidence="9">
    <location>
        <begin position="9"/>
        <end position="10"/>
    </location>
    <ligand>
        <name>ATP</name>
        <dbReference type="ChEBI" id="CHEBI:30616"/>
    </ligand>
</feature>
<comment type="catalytic activity">
    <reaction evidence="8 9">
        <text>(R)-4'-phosphopantetheine + ATP + H(+) = 3'-dephospho-CoA + diphosphate</text>
        <dbReference type="Rhea" id="RHEA:19801"/>
        <dbReference type="ChEBI" id="CHEBI:15378"/>
        <dbReference type="ChEBI" id="CHEBI:30616"/>
        <dbReference type="ChEBI" id="CHEBI:33019"/>
        <dbReference type="ChEBI" id="CHEBI:57328"/>
        <dbReference type="ChEBI" id="CHEBI:61723"/>
        <dbReference type="EC" id="2.7.7.3"/>
    </reaction>
</comment>
<evidence type="ECO:0000256" key="6">
    <source>
        <dbReference type="ARBA" id="ARBA00022842"/>
    </source>
</evidence>
<dbReference type="GO" id="GO:0005524">
    <property type="term" value="F:ATP binding"/>
    <property type="evidence" value="ECO:0007669"/>
    <property type="project" value="UniProtKB-KW"/>
</dbReference>
<dbReference type="InterPro" id="IPR001980">
    <property type="entry name" value="PPAT"/>
</dbReference>
<name>A0A4P9C6Q9_EUBML</name>
<dbReference type="AlphaFoldDB" id="A0A4P9C6Q9"/>
<keyword evidence="4 9" id="KW-0547">Nucleotide-binding</keyword>
<keyword evidence="12" id="KW-1185">Reference proteome</keyword>
<dbReference type="HAMAP" id="MF_00151">
    <property type="entry name" value="PPAT_bact"/>
    <property type="match status" value="1"/>
</dbReference>
<evidence type="ECO:0000256" key="3">
    <source>
        <dbReference type="ARBA" id="ARBA00022695"/>
    </source>
</evidence>
<comment type="similarity">
    <text evidence="9">Belongs to the bacterial CoaD family.</text>
</comment>
<keyword evidence="3 9" id="KW-0548">Nucleotidyltransferase</keyword>
<gene>
    <name evidence="9" type="primary">coaD</name>
    <name evidence="11" type="ORF">CPZ25_006635</name>
</gene>
<dbReference type="Pfam" id="PF01467">
    <property type="entry name" value="CTP_transf_like"/>
    <property type="match status" value="1"/>
</dbReference>
<evidence type="ECO:0000256" key="8">
    <source>
        <dbReference type="ARBA" id="ARBA00029346"/>
    </source>
</evidence>
<feature type="domain" description="Cytidyltransferase-like" evidence="10">
    <location>
        <begin position="5"/>
        <end position="133"/>
    </location>
</feature>
<evidence type="ECO:0000256" key="4">
    <source>
        <dbReference type="ARBA" id="ARBA00022741"/>
    </source>
</evidence>
<dbReference type="NCBIfam" id="TIGR00125">
    <property type="entry name" value="cyt_tran_rel"/>
    <property type="match status" value="1"/>
</dbReference>
<feature type="binding site" evidence="9">
    <location>
        <position position="9"/>
    </location>
    <ligand>
        <name>substrate</name>
    </ligand>
</feature>
<comment type="function">
    <text evidence="9">Reversibly transfers an adenylyl group from ATP to 4'-phosphopantetheine, yielding dephospho-CoA (dPCoA) and pyrophosphate.</text>
</comment>
<dbReference type="PRINTS" id="PR01020">
    <property type="entry name" value="LPSBIOSNTHSS"/>
</dbReference>
<keyword evidence="6 9" id="KW-0460">Magnesium</keyword>
<evidence type="ECO:0000256" key="1">
    <source>
        <dbReference type="ARBA" id="ARBA00022490"/>
    </source>
</evidence>
<reference evidence="11 12" key="1">
    <citation type="submission" date="2018-05" db="EMBL/GenBank/DDBJ databases">
        <title>Genome comparison of Eubacterium sp.</title>
        <authorList>
            <person name="Feng Y."/>
            <person name="Sanchez-Andrea I."/>
            <person name="Stams A.J.M."/>
            <person name="De Vos W.M."/>
        </authorList>
    </citation>
    <scope>NUCLEOTIDE SEQUENCE [LARGE SCALE GENOMIC DNA]</scope>
    <source>
        <strain evidence="11 12">YI</strain>
    </source>
</reference>
<dbReference type="KEGG" id="emt:CPZ25_006635"/>
<accession>A0A4P9C6Q9</accession>
<dbReference type="PANTHER" id="PTHR21342">
    <property type="entry name" value="PHOSPHOPANTETHEINE ADENYLYLTRANSFERASE"/>
    <property type="match status" value="1"/>
</dbReference>
<comment type="pathway">
    <text evidence="9">Cofactor biosynthesis; coenzyme A biosynthesis; CoA from (R)-pantothenate: step 4/5.</text>
</comment>
<dbReference type="Proteomes" id="UP000218387">
    <property type="component" value="Chromosome"/>
</dbReference>
<evidence type="ECO:0000256" key="2">
    <source>
        <dbReference type="ARBA" id="ARBA00022679"/>
    </source>
</evidence>
<feature type="binding site" evidence="9">
    <location>
        <position position="98"/>
    </location>
    <ligand>
        <name>ATP</name>
        <dbReference type="ChEBI" id="CHEBI:30616"/>
    </ligand>
</feature>
<protein>
    <recommendedName>
        <fullName evidence="9">Phosphopantetheine adenylyltransferase</fullName>
        <ecNumber evidence="9">2.7.7.3</ecNumber>
    </recommendedName>
    <alternativeName>
        <fullName evidence="9">Dephospho-CoA pyrophosphorylase</fullName>
    </alternativeName>
    <alternativeName>
        <fullName evidence="9">Pantetheine-phosphate adenylyltransferase</fullName>
        <shortName evidence="9">PPAT</shortName>
    </alternativeName>
</protein>
<evidence type="ECO:0000256" key="5">
    <source>
        <dbReference type="ARBA" id="ARBA00022840"/>
    </source>
</evidence>
<feature type="binding site" evidence="9">
    <location>
        <position position="73"/>
    </location>
    <ligand>
        <name>substrate</name>
    </ligand>
</feature>
<dbReference type="GO" id="GO:0015937">
    <property type="term" value="P:coenzyme A biosynthetic process"/>
    <property type="evidence" value="ECO:0007669"/>
    <property type="project" value="UniProtKB-UniRule"/>
</dbReference>
<organism evidence="11 12">
    <name type="scientific">Eubacterium maltosivorans</name>
    <dbReference type="NCBI Taxonomy" id="2041044"/>
    <lineage>
        <taxon>Bacteria</taxon>
        <taxon>Bacillati</taxon>
        <taxon>Bacillota</taxon>
        <taxon>Clostridia</taxon>
        <taxon>Eubacteriales</taxon>
        <taxon>Eubacteriaceae</taxon>
        <taxon>Eubacterium</taxon>
    </lineage>
</organism>
<evidence type="ECO:0000313" key="12">
    <source>
        <dbReference type="Proteomes" id="UP000218387"/>
    </source>
</evidence>
<feature type="binding site" evidence="9">
    <location>
        <begin position="88"/>
        <end position="90"/>
    </location>
    <ligand>
        <name>ATP</name>
        <dbReference type="ChEBI" id="CHEBI:30616"/>
    </ligand>
</feature>
<dbReference type="PANTHER" id="PTHR21342:SF1">
    <property type="entry name" value="PHOSPHOPANTETHEINE ADENYLYLTRANSFERASE"/>
    <property type="match status" value="1"/>
</dbReference>
<comment type="subcellular location">
    <subcellularLocation>
        <location evidence="9">Cytoplasm</location>
    </subcellularLocation>
</comment>
<evidence type="ECO:0000256" key="9">
    <source>
        <dbReference type="HAMAP-Rule" id="MF_00151"/>
    </source>
</evidence>
<dbReference type="GO" id="GO:0005737">
    <property type="term" value="C:cytoplasm"/>
    <property type="evidence" value="ECO:0007669"/>
    <property type="project" value="UniProtKB-SubCell"/>
</dbReference>
<evidence type="ECO:0000259" key="10">
    <source>
        <dbReference type="Pfam" id="PF01467"/>
    </source>
</evidence>
<dbReference type="GO" id="GO:0004595">
    <property type="term" value="F:pantetheine-phosphate adenylyltransferase activity"/>
    <property type="evidence" value="ECO:0007669"/>
    <property type="project" value="UniProtKB-UniRule"/>
</dbReference>
<proteinExistence type="inferred from homology"/>
<keyword evidence="1 9" id="KW-0963">Cytoplasm</keyword>
<keyword evidence="2 9" id="KW-0808">Transferase</keyword>